<dbReference type="InterPro" id="IPR006076">
    <property type="entry name" value="FAD-dep_OxRdtase"/>
</dbReference>
<gene>
    <name evidence="3" type="ORF">LTR09_010277</name>
</gene>
<evidence type="ECO:0000259" key="2">
    <source>
        <dbReference type="Pfam" id="PF01266"/>
    </source>
</evidence>
<dbReference type="Proteomes" id="UP001271007">
    <property type="component" value="Unassembled WGS sequence"/>
</dbReference>
<organism evidence="3 4">
    <name type="scientific">Extremus antarcticus</name>
    <dbReference type="NCBI Taxonomy" id="702011"/>
    <lineage>
        <taxon>Eukaryota</taxon>
        <taxon>Fungi</taxon>
        <taxon>Dikarya</taxon>
        <taxon>Ascomycota</taxon>
        <taxon>Pezizomycotina</taxon>
        <taxon>Dothideomycetes</taxon>
        <taxon>Dothideomycetidae</taxon>
        <taxon>Mycosphaerellales</taxon>
        <taxon>Extremaceae</taxon>
        <taxon>Extremus</taxon>
    </lineage>
</organism>
<feature type="compositionally biased region" description="Basic and acidic residues" evidence="1">
    <location>
        <begin position="628"/>
        <end position="639"/>
    </location>
</feature>
<feature type="compositionally biased region" description="Polar residues" evidence="1">
    <location>
        <begin position="569"/>
        <end position="580"/>
    </location>
</feature>
<protein>
    <recommendedName>
        <fullName evidence="2">FAD dependent oxidoreductase domain-containing protein</fullName>
    </recommendedName>
</protein>
<accession>A0AAJ0D7Q4</accession>
<feature type="domain" description="FAD dependent oxidoreductase" evidence="2">
    <location>
        <begin position="802"/>
        <end position="1021"/>
    </location>
</feature>
<dbReference type="Gene3D" id="3.50.50.60">
    <property type="entry name" value="FAD/NAD(P)-binding domain"/>
    <property type="match status" value="2"/>
</dbReference>
<dbReference type="AlphaFoldDB" id="A0AAJ0D7Q4"/>
<evidence type="ECO:0000313" key="4">
    <source>
        <dbReference type="Proteomes" id="UP001271007"/>
    </source>
</evidence>
<feature type="region of interest" description="Disordered" evidence="1">
    <location>
        <begin position="556"/>
        <end position="583"/>
    </location>
</feature>
<dbReference type="PANTHER" id="PTHR13847:SF129">
    <property type="entry name" value="FAD DEPENDENT OXIDOREDUCTASE"/>
    <property type="match status" value="1"/>
</dbReference>
<feature type="region of interest" description="Disordered" evidence="1">
    <location>
        <begin position="484"/>
        <end position="506"/>
    </location>
</feature>
<evidence type="ECO:0000313" key="3">
    <source>
        <dbReference type="EMBL" id="KAK3048446.1"/>
    </source>
</evidence>
<name>A0AAJ0D7Q4_9PEZI</name>
<dbReference type="Pfam" id="PF01266">
    <property type="entry name" value="DAO"/>
    <property type="match status" value="2"/>
</dbReference>
<dbReference type="Gene3D" id="3.30.9.10">
    <property type="entry name" value="D-Amino Acid Oxidase, subunit A, domain 2"/>
    <property type="match status" value="2"/>
</dbReference>
<proteinExistence type="predicted"/>
<dbReference type="SUPFAM" id="SSF51905">
    <property type="entry name" value="FAD/NAD(P)-binding domain"/>
    <property type="match status" value="2"/>
</dbReference>
<dbReference type="EMBL" id="JAWDJX010000049">
    <property type="protein sequence ID" value="KAK3048446.1"/>
    <property type="molecule type" value="Genomic_DNA"/>
</dbReference>
<feature type="domain" description="FAD dependent oxidoreductase" evidence="2">
    <location>
        <begin position="42"/>
        <end position="269"/>
    </location>
</feature>
<evidence type="ECO:0000256" key="1">
    <source>
        <dbReference type="SAM" id="MobiDB-lite"/>
    </source>
</evidence>
<feature type="region of interest" description="Disordered" evidence="1">
    <location>
        <begin position="625"/>
        <end position="644"/>
    </location>
</feature>
<comment type="caution">
    <text evidence="3">The sequence shown here is derived from an EMBL/GenBank/DDBJ whole genome shotgun (WGS) entry which is preliminary data.</text>
</comment>
<dbReference type="PANTHER" id="PTHR13847">
    <property type="entry name" value="SARCOSINE DEHYDROGENASE-RELATED"/>
    <property type="match status" value="1"/>
</dbReference>
<dbReference type="GO" id="GO:0005737">
    <property type="term" value="C:cytoplasm"/>
    <property type="evidence" value="ECO:0007669"/>
    <property type="project" value="TreeGrafter"/>
</dbReference>
<feature type="region of interest" description="Disordered" evidence="1">
    <location>
        <begin position="1"/>
        <end position="34"/>
    </location>
</feature>
<keyword evidence="4" id="KW-1185">Reference proteome</keyword>
<dbReference type="InterPro" id="IPR036188">
    <property type="entry name" value="FAD/NAD-bd_sf"/>
</dbReference>
<reference evidence="3" key="1">
    <citation type="submission" date="2023-04" db="EMBL/GenBank/DDBJ databases">
        <title>Black Yeasts Isolated from many extreme environments.</title>
        <authorList>
            <person name="Coleine C."/>
            <person name="Stajich J.E."/>
            <person name="Selbmann L."/>
        </authorList>
    </citation>
    <scope>NUCLEOTIDE SEQUENCE</scope>
    <source>
        <strain evidence="3">CCFEE 5312</strain>
    </source>
</reference>
<feature type="compositionally biased region" description="Basic and acidic residues" evidence="1">
    <location>
        <begin position="556"/>
        <end position="568"/>
    </location>
</feature>
<sequence>MADHSPPASLPSEKSTNSFWHSEPSPLLKGHRTTRGLPETADVVIIGSGLTGASVAYHLLSKNGTAAQHKPFDPQSDNLKVVMLEAREACWGATGRNGGHCLPVPFEHPHDPSIGTFELKNLQELCNTIRSKDIDCEFRMEAGGIRAIYDEHHLAEAKAAIDYMKQHIPAMADDIHFVTNKAELARYHIPTALGAVISQPAAKFWPYKFVAAILAGLLNNTNLFGTFNLQTFTPVTSLARAPSAVTSAPLTQDTPDTYAVTPANGSYNQPPLFSQTVDQLLRYQISTRDILAKQEQDFINSAGFGECASSNPALQEARTELMLLERSNKKRLLMARMEEEEMFLPAHLAHLATVEKGNHTGPRAMQAWLGKMAVLEQRNNDLGLMVRQAQGEVIPPSNHAPYGIKEAMTPTGTSVSDTTSGNAEHALLDYRMQLNLVQQQNRKRDQLAQQLQKDFPASTARHALQDYDMQMMILEQQNRKRELMRQNEENDKACASSRQAHAVGIDQQDRSGKHVLATYEEAVARVEESNKKLLFMATEWIEQNPVAHREQLRAQERQNNEQLREARQQKANAPSSSTSDEQLHHNDAADFSDMDKYVLQDYEMQLMLLDGDNEKPRQQEANAPLNFTDDKQTHHHDASVADPSSMDNYVLQDYQMQLTLLDEDNDKQAHYNDTSVADPRSMDNYVLQDCQMQLTLLDGDNEKRRLNQQELSEQEIRARHEHVVALEQQTTQRSEVASQQDRACAPSGAAHETQRQFHNAAVVDQSGNGNQKLQDYHEQLALLEQQSKKRLLMARQEQPALGPWIITTPRGTIRAKKVVLATNGYTSHLLPSFADLIVPVRGQMSALVPPCSLQDESILSTSFGFLGAGMDDYLIQRENPTGEPHGAHFMFGGGRQHDKTSVGNSDDSVINEDVAKYLRTRLPEALFCDDSEVNQAPTDPSGQPTELTATHEWTGIMGFSRDNLPWVGAVPSSTLDPALMPSVGNPNPNTSTSHPPSNLYISAGYTGHGMPNAWLSGKHLALLITRDHLHPHLASTPSKPTPAFRWGEGDWSWYRTISHHVPEDDTRHHTVLSNGVFTRVHGVDTEVEIEERVPKDRRRDVECLERELAMVELPEAYAVTEERMARARGVMSVEEVDRREQASGRRMGV</sequence>